<dbReference type="GO" id="GO:0009229">
    <property type="term" value="P:thiamine diphosphate biosynthetic process"/>
    <property type="evidence" value="ECO:0007669"/>
    <property type="project" value="UniProtKB-UniRule"/>
</dbReference>
<feature type="binding site" evidence="2">
    <location>
        <position position="54"/>
    </location>
    <ligand>
        <name>Mg(2+)</name>
        <dbReference type="ChEBI" id="CHEBI:18420"/>
        <label>1</label>
    </ligand>
</feature>
<evidence type="ECO:0000313" key="6">
    <source>
        <dbReference type="Proteomes" id="UP000215884"/>
    </source>
</evidence>
<dbReference type="GO" id="GO:0000287">
    <property type="term" value="F:magnesium ion binding"/>
    <property type="evidence" value="ECO:0007669"/>
    <property type="project" value="UniProtKB-UniRule"/>
</dbReference>
<comment type="similarity">
    <text evidence="2">Belongs to the thiamine-monophosphate kinase family.</text>
</comment>
<comment type="caution">
    <text evidence="2">Lacks conserved residue(s) required for the propagation of feature annotation.</text>
</comment>
<evidence type="ECO:0000259" key="4">
    <source>
        <dbReference type="Pfam" id="PF02769"/>
    </source>
</evidence>
<dbReference type="Gene3D" id="3.90.650.10">
    <property type="entry name" value="PurM-like C-terminal domain"/>
    <property type="match status" value="1"/>
</dbReference>
<feature type="binding site" evidence="2">
    <location>
        <position position="157"/>
    </location>
    <ligand>
        <name>ATP</name>
        <dbReference type="ChEBI" id="CHEBI:30616"/>
    </ligand>
</feature>
<organism evidence="5 6">
    <name type="scientific">Bradyrhizobium amphicarpaeae</name>
    <dbReference type="NCBI Taxonomy" id="1404768"/>
    <lineage>
        <taxon>Bacteria</taxon>
        <taxon>Pseudomonadati</taxon>
        <taxon>Pseudomonadota</taxon>
        <taxon>Alphaproteobacteria</taxon>
        <taxon>Hyphomicrobiales</taxon>
        <taxon>Nitrobacteraceae</taxon>
        <taxon>Bradyrhizobium</taxon>
    </lineage>
</organism>
<dbReference type="EC" id="2.7.4.16" evidence="2"/>
<dbReference type="InterPro" id="IPR006283">
    <property type="entry name" value="ThiL-like"/>
</dbReference>
<feature type="binding site" evidence="2">
    <location>
        <position position="221"/>
    </location>
    <ligand>
        <name>ATP</name>
        <dbReference type="ChEBI" id="CHEBI:30616"/>
    </ligand>
</feature>
<reference evidence="5 6" key="1">
    <citation type="journal article" date="2017" name="Syst. Appl. Microbiol.">
        <title>Soybeans inoculated with root zone soils of Canadian native legumes harbour diverse and novel Bradyrhizobium spp. that possess agricultural potential.</title>
        <authorList>
            <person name="Bromfield E.S.P."/>
            <person name="Cloutier S."/>
            <person name="Tambong J.T."/>
            <person name="Tran Thi T.V."/>
        </authorList>
    </citation>
    <scope>NUCLEOTIDE SEQUENCE [LARGE SCALE GENOMIC DNA]</scope>
    <source>
        <strain evidence="5 6">39S1MB</strain>
    </source>
</reference>
<feature type="binding site" evidence="2">
    <location>
        <position position="84"/>
    </location>
    <ligand>
        <name>Mg(2+)</name>
        <dbReference type="ChEBI" id="CHEBI:18420"/>
        <label>2</label>
    </ligand>
</feature>
<comment type="function">
    <text evidence="2">Catalyzes the ATP-dependent phosphorylation of thiamine-monophosphate (TMP) to form thiamine-pyrophosphate (TPP), the active form of vitamin B1.</text>
</comment>
<sequence>MTKIMNDSLSELGERGIISQLILPLMSRDFGNILLDDCAVFTAPDTSPLLFTTDQGPSRTFMEILEVGTPSDLAHFHVTMNVSDIAAMGGQPLGMLLVLSLTRTDTIDYLRKYLEGISDAMSDYRLRLLGGDTKQSRMRSTTITAIGQASSRGVLTRSGAKPGDLIYVVGPPLGTSVASLIHAARAKLRGGSLDVSRPHAQVSAGLQLVESGFCTSCMDMSDGLLASAEQLADTSGVTFRIDLEKVPLAQNPLGTDSAKWKNFNVNVGGDYGLIFTGTTPIADVARKMGAIYLGIVEERPKQGTGLCEADLIRSGVTLNVWEQFRTVGSISDELKSFVAP</sequence>
<evidence type="ECO:0000313" key="5">
    <source>
        <dbReference type="EMBL" id="AWM04260.1"/>
    </source>
</evidence>
<feature type="domain" description="PurM-like C-terminal" evidence="4">
    <location>
        <begin position="161"/>
        <end position="251"/>
    </location>
</feature>
<dbReference type="InterPro" id="IPR010918">
    <property type="entry name" value="PurM-like_C_dom"/>
</dbReference>
<feature type="binding site" evidence="2">
    <location>
        <position position="321"/>
    </location>
    <ligand>
        <name>substrate</name>
    </ligand>
</feature>
<dbReference type="InterPro" id="IPR036676">
    <property type="entry name" value="PurM-like_C_sf"/>
</dbReference>
<feature type="binding site" evidence="2">
    <location>
        <begin position="131"/>
        <end position="132"/>
    </location>
    <ligand>
        <name>ATP</name>
        <dbReference type="ChEBI" id="CHEBI:30616"/>
    </ligand>
</feature>
<keyword evidence="2" id="KW-0479">Metal-binding</keyword>
<feature type="binding site" evidence="2">
    <location>
        <position position="84"/>
    </location>
    <ligand>
        <name>Mg(2+)</name>
        <dbReference type="ChEBI" id="CHEBI:18420"/>
        <label>3</label>
    </ligand>
</feature>
<feature type="binding site" evidence="2">
    <location>
        <position position="37"/>
    </location>
    <ligand>
        <name>Mg(2+)</name>
        <dbReference type="ChEBI" id="CHEBI:18420"/>
        <label>3</label>
    </ligand>
</feature>
<dbReference type="Pfam" id="PF02769">
    <property type="entry name" value="AIRS_C"/>
    <property type="match status" value="1"/>
</dbReference>
<feature type="binding site" evidence="2">
    <location>
        <position position="132"/>
    </location>
    <ligand>
        <name>Mg(2+)</name>
        <dbReference type="ChEBI" id="CHEBI:18420"/>
        <label>1</label>
    </ligand>
</feature>
<feature type="binding site" evidence="2">
    <location>
        <position position="54"/>
    </location>
    <ligand>
        <name>Mg(2+)</name>
        <dbReference type="ChEBI" id="CHEBI:18420"/>
        <label>2</label>
    </ligand>
</feature>
<dbReference type="HAMAP" id="MF_02128">
    <property type="entry name" value="TMP_kinase"/>
    <property type="match status" value="1"/>
</dbReference>
<evidence type="ECO:0000256" key="2">
    <source>
        <dbReference type="HAMAP-Rule" id="MF_02128"/>
    </source>
</evidence>
<accession>A0A2U8Q2D2</accession>
<dbReference type="PIRSF" id="PIRSF005303">
    <property type="entry name" value="Thiam_monoph_kin"/>
    <property type="match status" value="1"/>
</dbReference>
<dbReference type="KEGG" id="brq:CIT40_32330"/>
<dbReference type="InterPro" id="IPR016188">
    <property type="entry name" value="PurM-like_N"/>
</dbReference>
<keyword evidence="6" id="KW-1185">Reference proteome</keyword>
<dbReference type="SUPFAM" id="SSF55326">
    <property type="entry name" value="PurM N-terminal domain-like"/>
    <property type="match status" value="1"/>
</dbReference>
<evidence type="ECO:0000259" key="3">
    <source>
        <dbReference type="Pfam" id="PF00586"/>
    </source>
</evidence>
<dbReference type="GO" id="GO:0005524">
    <property type="term" value="F:ATP binding"/>
    <property type="evidence" value="ECO:0007669"/>
    <property type="project" value="UniProtKB-UniRule"/>
</dbReference>
<dbReference type="SUPFAM" id="SSF56042">
    <property type="entry name" value="PurM C-terminal domain-like"/>
    <property type="match status" value="1"/>
</dbReference>
<dbReference type="PANTHER" id="PTHR30270:SF0">
    <property type="entry name" value="THIAMINE-MONOPHOSPHATE KINASE"/>
    <property type="match status" value="1"/>
</dbReference>
<dbReference type="Proteomes" id="UP000215884">
    <property type="component" value="Chromosome"/>
</dbReference>
<comment type="catalytic activity">
    <reaction evidence="2">
        <text>thiamine phosphate + ATP = thiamine diphosphate + ADP</text>
        <dbReference type="Rhea" id="RHEA:15913"/>
        <dbReference type="ChEBI" id="CHEBI:30616"/>
        <dbReference type="ChEBI" id="CHEBI:37575"/>
        <dbReference type="ChEBI" id="CHEBI:58937"/>
        <dbReference type="ChEBI" id="CHEBI:456216"/>
        <dbReference type="EC" id="2.7.4.16"/>
    </reaction>
</comment>
<keyword evidence="2" id="KW-0547">Nucleotide-binding</keyword>
<keyword evidence="1 2" id="KW-0784">Thiamine biosynthesis</keyword>
<feature type="binding site" evidence="2">
    <location>
        <position position="84"/>
    </location>
    <ligand>
        <name>Mg(2+)</name>
        <dbReference type="ChEBI" id="CHEBI:18420"/>
        <label>4</label>
    </ligand>
</feature>
<evidence type="ECO:0000256" key="1">
    <source>
        <dbReference type="ARBA" id="ARBA00022977"/>
    </source>
</evidence>
<keyword evidence="2" id="KW-0808">Transferase</keyword>
<comment type="miscellaneous">
    <text evidence="2">Reaction mechanism of ThiL seems to utilize a direct, inline transfer of the gamma-phosphate of ATP to TMP rather than a phosphorylated enzyme intermediate.</text>
</comment>
<dbReference type="CDD" id="cd02194">
    <property type="entry name" value="ThiL"/>
    <property type="match status" value="1"/>
</dbReference>
<comment type="pathway">
    <text evidence="2">Cofactor biosynthesis; thiamine diphosphate biosynthesis; thiamine diphosphate from thiamine phosphate: step 1/1.</text>
</comment>
<feature type="binding site" evidence="2">
    <location>
        <position position="52"/>
    </location>
    <ligand>
        <name>Mg(2+)</name>
        <dbReference type="ChEBI" id="CHEBI:18420"/>
        <label>4</label>
    </ligand>
</feature>
<feature type="binding site" evidence="2">
    <location>
        <position position="222"/>
    </location>
    <ligand>
        <name>Mg(2+)</name>
        <dbReference type="ChEBI" id="CHEBI:18420"/>
        <label>5</label>
    </ligand>
</feature>
<keyword evidence="2" id="KW-0067">ATP-binding</keyword>
<dbReference type="GO" id="GO:0009228">
    <property type="term" value="P:thiamine biosynthetic process"/>
    <property type="evidence" value="ECO:0007669"/>
    <property type="project" value="UniProtKB-KW"/>
</dbReference>
<gene>
    <name evidence="2" type="primary">thiL</name>
    <name evidence="5" type="ORF">CIT40_32330</name>
</gene>
<keyword evidence="2 5" id="KW-0418">Kinase</keyword>
<dbReference type="EMBL" id="CP029426">
    <property type="protein sequence ID" value="AWM04260.1"/>
    <property type="molecule type" value="Genomic_DNA"/>
</dbReference>
<dbReference type="InterPro" id="IPR036921">
    <property type="entry name" value="PurM-like_N_sf"/>
</dbReference>
<dbReference type="AlphaFoldDB" id="A0A2U8Q2D2"/>
<dbReference type="RefSeq" id="WP_094894057.1">
    <property type="nucleotide sequence ID" value="NZ_CP029426.2"/>
</dbReference>
<feature type="domain" description="PurM-like N-terminal" evidence="3">
    <location>
        <begin position="36"/>
        <end position="148"/>
    </location>
</feature>
<protein>
    <recommendedName>
        <fullName evidence="2">Thiamine-monophosphate kinase</fullName>
        <shortName evidence="2">TMP kinase</shortName>
        <shortName evidence="2">Thiamine-phosphate kinase</shortName>
        <ecNumber evidence="2">2.7.4.16</ecNumber>
    </recommendedName>
</protein>
<reference evidence="5 6" key="2">
    <citation type="journal article" date="2019" name="Int. J. Syst. Evol. Microbiol.">
        <title>Description and complete genome sequence of Bradyrhizobium amphicarpaeae sp. nov., harbouring photosystem and nitrogen-fixation genes.</title>
        <authorList>
            <person name="Bromfield E.S.P."/>
            <person name="Cloutier S."/>
            <person name="Nguyen H.D.T."/>
        </authorList>
    </citation>
    <scope>NUCLEOTIDE SEQUENCE [LARGE SCALE GENOMIC DNA]</scope>
    <source>
        <strain evidence="5 6">39S1MB</strain>
    </source>
</reference>
<feature type="binding site" evidence="2">
    <location>
        <position position="53"/>
    </location>
    <ligand>
        <name>Mg(2+)</name>
        <dbReference type="ChEBI" id="CHEBI:18420"/>
        <label>1</label>
    </ligand>
</feature>
<dbReference type="UniPathway" id="UPA00060">
    <property type="reaction ID" value="UER00142"/>
</dbReference>
<feature type="binding site" evidence="2">
    <location>
        <position position="219"/>
    </location>
    <ligand>
        <name>Mg(2+)</name>
        <dbReference type="ChEBI" id="CHEBI:18420"/>
        <label>3</label>
    </ligand>
</feature>
<dbReference type="Pfam" id="PF00586">
    <property type="entry name" value="AIRS"/>
    <property type="match status" value="1"/>
</dbReference>
<dbReference type="OrthoDB" id="9767928at2"/>
<dbReference type="PANTHER" id="PTHR30270">
    <property type="entry name" value="THIAMINE-MONOPHOSPHATE KINASE"/>
    <property type="match status" value="1"/>
</dbReference>
<feature type="binding site" evidence="2">
    <location>
        <position position="37"/>
    </location>
    <ligand>
        <name>Mg(2+)</name>
        <dbReference type="ChEBI" id="CHEBI:18420"/>
        <label>4</label>
    </ligand>
</feature>
<dbReference type="Gene3D" id="3.30.1330.10">
    <property type="entry name" value="PurM-like, N-terminal domain"/>
    <property type="match status" value="1"/>
</dbReference>
<name>A0A2U8Q2D2_9BRAD</name>
<keyword evidence="2" id="KW-0460">Magnesium</keyword>
<dbReference type="GO" id="GO:0009030">
    <property type="term" value="F:thiamine-phosphate kinase activity"/>
    <property type="evidence" value="ECO:0007669"/>
    <property type="project" value="UniProtKB-UniRule"/>
</dbReference>
<proteinExistence type="inferred from homology"/>